<evidence type="ECO:0000313" key="10">
    <source>
        <dbReference type="EMBL" id="QCT71648.1"/>
    </source>
</evidence>
<dbReference type="AlphaFoldDB" id="A0A4P9C7X7"/>
<proteinExistence type="predicted"/>
<dbReference type="PANTHER" id="PTHR43616">
    <property type="entry name" value="GLYCEROL DEHYDROGENASE"/>
    <property type="match status" value="1"/>
</dbReference>
<evidence type="ECO:0000256" key="8">
    <source>
        <dbReference type="ARBA" id="ARBA00023209"/>
    </source>
</evidence>
<evidence type="ECO:0000256" key="6">
    <source>
        <dbReference type="ARBA" id="ARBA00023027"/>
    </source>
</evidence>
<evidence type="ECO:0000256" key="3">
    <source>
        <dbReference type="ARBA" id="ARBA00022723"/>
    </source>
</evidence>
<keyword evidence="1" id="KW-0963">Cytoplasm</keyword>
<evidence type="ECO:0000256" key="1">
    <source>
        <dbReference type="ARBA" id="ARBA00022490"/>
    </source>
</evidence>
<keyword evidence="7" id="KW-0443">Lipid metabolism</keyword>
<dbReference type="Pfam" id="PF13685">
    <property type="entry name" value="Fe-ADH_2"/>
    <property type="match status" value="1"/>
</dbReference>
<dbReference type="Gene3D" id="1.20.1090.10">
    <property type="entry name" value="Dehydroquinate synthase-like - alpha domain"/>
    <property type="match status" value="1"/>
</dbReference>
<evidence type="ECO:0000256" key="7">
    <source>
        <dbReference type="ARBA" id="ARBA00023098"/>
    </source>
</evidence>
<keyword evidence="2" id="KW-0444">Lipid biosynthesis</keyword>
<dbReference type="InterPro" id="IPR016205">
    <property type="entry name" value="Glycerol_DH"/>
</dbReference>
<dbReference type="SUPFAM" id="SSF56796">
    <property type="entry name" value="Dehydroquinate synthase-like"/>
    <property type="match status" value="1"/>
</dbReference>
<organism evidence="10 11">
    <name type="scientific">Eubacterium maltosivorans</name>
    <dbReference type="NCBI Taxonomy" id="2041044"/>
    <lineage>
        <taxon>Bacteria</taxon>
        <taxon>Bacillati</taxon>
        <taxon>Bacillota</taxon>
        <taxon>Clostridia</taxon>
        <taxon>Eubacteriales</taxon>
        <taxon>Eubacteriaceae</taxon>
        <taxon>Eubacterium</taxon>
    </lineage>
</organism>
<gene>
    <name evidence="10" type="ORF">CPZ25_010030</name>
</gene>
<dbReference type="GO" id="GO:0016614">
    <property type="term" value="F:oxidoreductase activity, acting on CH-OH group of donors"/>
    <property type="evidence" value="ECO:0007669"/>
    <property type="project" value="InterPro"/>
</dbReference>
<evidence type="ECO:0008006" key="12">
    <source>
        <dbReference type="Google" id="ProtNLM"/>
    </source>
</evidence>
<dbReference type="GO" id="GO:0008654">
    <property type="term" value="P:phospholipid biosynthetic process"/>
    <property type="evidence" value="ECO:0007669"/>
    <property type="project" value="UniProtKB-KW"/>
</dbReference>
<keyword evidence="5" id="KW-0560">Oxidoreductase</keyword>
<accession>A0A4P9C7X7</accession>
<dbReference type="KEGG" id="emt:CPZ25_010030"/>
<dbReference type="RefSeq" id="WP_096918688.1">
    <property type="nucleotide sequence ID" value="NZ_CP029487.1"/>
</dbReference>
<name>A0A4P9C7X7_EUBML</name>
<keyword evidence="6" id="KW-0520">NAD</keyword>
<keyword evidence="9" id="KW-1208">Phospholipid metabolism</keyword>
<keyword evidence="3" id="KW-0479">Metal-binding</keyword>
<dbReference type="EMBL" id="CP029487">
    <property type="protein sequence ID" value="QCT71648.1"/>
    <property type="molecule type" value="Genomic_DNA"/>
</dbReference>
<dbReference type="GO" id="GO:0046872">
    <property type="term" value="F:metal ion binding"/>
    <property type="evidence" value="ECO:0007669"/>
    <property type="project" value="UniProtKB-KW"/>
</dbReference>
<dbReference type="InterPro" id="IPR032837">
    <property type="entry name" value="G1PDH"/>
</dbReference>
<dbReference type="CDD" id="cd08175">
    <property type="entry name" value="G1PDH"/>
    <property type="match status" value="1"/>
</dbReference>
<evidence type="ECO:0000256" key="9">
    <source>
        <dbReference type="ARBA" id="ARBA00023264"/>
    </source>
</evidence>
<evidence type="ECO:0000313" key="11">
    <source>
        <dbReference type="Proteomes" id="UP000218387"/>
    </source>
</evidence>
<evidence type="ECO:0000256" key="4">
    <source>
        <dbReference type="ARBA" id="ARBA00022857"/>
    </source>
</evidence>
<dbReference type="PANTHER" id="PTHR43616:SF5">
    <property type="entry name" value="GLYCEROL DEHYDROGENASE 1"/>
    <property type="match status" value="1"/>
</dbReference>
<evidence type="ECO:0000256" key="2">
    <source>
        <dbReference type="ARBA" id="ARBA00022516"/>
    </source>
</evidence>
<protein>
    <recommendedName>
        <fullName evidence="12">Sn-glycerol-1-phosphate dehydrogenase</fullName>
    </recommendedName>
</protein>
<keyword evidence="4" id="KW-0521">NADP</keyword>
<evidence type="ECO:0000256" key="5">
    <source>
        <dbReference type="ARBA" id="ARBA00023002"/>
    </source>
</evidence>
<dbReference type="Proteomes" id="UP000218387">
    <property type="component" value="Chromosome"/>
</dbReference>
<dbReference type="Gene3D" id="3.40.50.1970">
    <property type="match status" value="1"/>
</dbReference>
<sequence length="454" mass="50740">MDTQNSGFNIYERHDFDCECGRHHKMPIGEVVIDSGAARKLPYYVKALELGKKGILVTDEVIFGSIGREIYAYWQEQGLEIECYVLKGHIRPDEHTVGNVVCNTPFDADYIVSLGGGTVTDVVRYVATRLKLECVSIPSAMTMDGFFTNMSIIIVDGLQVTYYLNYPSLLLADSDIIAKAPSVMNAAGVGEVISKISAGMDWYAGKLIKDIYYCDRVEAMMGECIAEGAADETIEGIVPGEKKAIENLTDALYKSAVAMAWYDSSPCGSGAEHQLNHFWIKCQDEKGVPQSMHGQEVGVGAVINTMIWEEIMAIDFERFDVEKAVEKTWDRGEWEKEIRAVYGEGAESILELQAENHSFDKAVRRNEIEKIIEHREALAKRFEAMPSSGALIEKLKKAGAPWHPKQLQIDKDELVKSLYFAKETRSGRYNALWLAEALGIMEDVSSKIIKKLEF</sequence>
<reference evidence="10 11" key="1">
    <citation type="submission" date="2018-05" db="EMBL/GenBank/DDBJ databases">
        <title>Genome comparison of Eubacterium sp.</title>
        <authorList>
            <person name="Feng Y."/>
            <person name="Sanchez-Andrea I."/>
            <person name="Stams A.J.M."/>
            <person name="De Vos W.M."/>
        </authorList>
    </citation>
    <scope>NUCLEOTIDE SEQUENCE [LARGE SCALE GENOMIC DNA]</scope>
    <source>
        <strain evidence="10 11">YI</strain>
    </source>
</reference>
<keyword evidence="11" id="KW-1185">Reference proteome</keyword>
<keyword evidence="8" id="KW-0594">Phospholipid biosynthesis</keyword>